<name>A0AAJ0MPL4_9PEZI</name>
<sequence length="152" mass="17121">MSLVTSAFSSFILSFFLVQFSHVEVHSQGSYRYQVYVGLREVEVHSAAVGVVCNLWPPFGVASHAFQRLSSFISQMIRREPDWEYCQFSSIKDAAGHVFPCMHPSHKRGGGYLFLQDFIPTLSLSPSSCHESNLTYSRLMFGFCLCSSARAF</sequence>
<gene>
    <name evidence="2" type="ORF">B0T23DRAFT_196819</name>
</gene>
<proteinExistence type="predicted"/>
<keyword evidence="3" id="KW-1185">Reference proteome</keyword>
<dbReference type="Proteomes" id="UP001285908">
    <property type="component" value="Unassembled WGS sequence"/>
</dbReference>
<dbReference type="RefSeq" id="XP_062690933.1">
    <property type="nucleotide sequence ID" value="XM_062833305.1"/>
</dbReference>
<comment type="caution">
    <text evidence="2">The sequence shown here is derived from an EMBL/GenBank/DDBJ whole genome shotgun (WGS) entry which is preliminary data.</text>
</comment>
<dbReference type="AlphaFoldDB" id="A0AAJ0MPL4"/>
<feature type="signal peptide" evidence="1">
    <location>
        <begin position="1"/>
        <end position="27"/>
    </location>
</feature>
<organism evidence="2 3">
    <name type="scientific">Neurospora hispaniola</name>
    <dbReference type="NCBI Taxonomy" id="588809"/>
    <lineage>
        <taxon>Eukaryota</taxon>
        <taxon>Fungi</taxon>
        <taxon>Dikarya</taxon>
        <taxon>Ascomycota</taxon>
        <taxon>Pezizomycotina</taxon>
        <taxon>Sordariomycetes</taxon>
        <taxon>Sordariomycetidae</taxon>
        <taxon>Sordariales</taxon>
        <taxon>Sordariaceae</taxon>
        <taxon>Neurospora</taxon>
    </lineage>
</organism>
<protein>
    <submittedName>
        <fullName evidence="2">Uncharacterized protein</fullName>
    </submittedName>
</protein>
<reference evidence="2 3" key="1">
    <citation type="journal article" date="2023" name="Mol. Phylogenet. Evol.">
        <title>Genome-scale phylogeny and comparative genomics of the fungal order Sordariales.</title>
        <authorList>
            <person name="Hensen N."/>
            <person name="Bonometti L."/>
            <person name="Westerberg I."/>
            <person name="Brannstrom I.O."/>
            <person name="Guillou S."/>
            <person name="Cros-Aarteil S."/>
            <person name="Calhoun S."/>
            <person name="Haridas S."/>
            <person name="Kuo A."/>
            <person name="Mondo S."/>
            <person name="Pangilinan J."/>
            <person name="Riley R."/>
            <person name="LaButti K."/>
            <person name="Andreopoulos B."/>
            <person name="Lipzen A."/>
            <person name="Chen C."/>
            <person name="Yan M."/>
            <person name="Daum C."/>
            <person name="Ng V."/>
            <person name="Clum A."/>
            <person name="Steindorff A."/>
            <person name="Ohm R.A."/>
            <person name="Martin F."/>
            <person name="Silar P."/>
            <person name="Natvig D.O."/>
            <person name="Lalanne C."/>
            <person name="Gautier V."/>
            <person name="Ament-Velasquez S.L."/>
            <person name="Kruys A."/>
            <person name="Hutchinson M.I."/>
            <person name="Powell A.J."/>
            <person name="Barry K."/>
            <person name="Miller A.N."/>
            <person name="Grigoriev I.V."/>
            <person name="Debuchy R."/>
            <person name="Gladieux P."/>
            <person name="Hiltunen Thoren M."/>
            <person name="Johannesson H."/>
        </authorList>
    </citation>
    <scope>NUCLEOTIDE SEQUENCE [LARGE SCALE GENOMIC DNA]</scope>
    <source>
        <strain evidence="2 3">FGSC 10403</strain>
    </source>
</reference>
<accession>A0AAJ0MPL4</accession>
<evidence type="ECO:0000256" key="1">
    <source>
        <dbReference type="SAM" id="SignalP"/>
    </source>
</evidence>
<dbReference type="EMBL" id="JAULSX010000006">
    <property type="protein sequence ID" value="KAK3489226.1"/>
    <property type="molecule type" value="Genomic_DNA"/>
</dbReference>
<dbReference type="GeneID" id="87870927"/>
<evidence type="ECO:0000313" key="2">
    <source>
        <dbReference type="EMBL" id="KAK3489226.1"/>
    </source>
</evidence>
<feature type="chain" id="PRO_5042492368" evidence="1">
    <location>
        <begin position="28"/>
        <end position="152"/>
    </location>
</feature>
<keyword evidence="1" id="KW-0732">Signal</keyword>
<evidence type="ECO:0000313" key="3">
    <source>
        <dbReference type="Proteomes" id="UP001285908"/>
    </source>
</evidence>